<comment type="caution">
    <text evidence="2">The sequence shown here is derived from an EMBL/GenBank/DDBJ whole genome shotgun (WGS) entry which is preliminary data.</text>
</comment>
<reference evidence="2 3" key="1">
    <citation type="journal article" date="2019" name="PLoS ONE">
        <title>Comparative genome analysis indicates high evolutionary potential of pathogenicity genes in Colletotrichum tanaceti.</title>
        <authorList>
            <person name="Lelwala R.V."/>
            <person name="Korhonen P.K."/>
            <person name="Young N.D."/>
            <person name="Scott J.B."/>
            <person name="Ades P.A."/>
            <person name="Gasser R.B."/>
            <person name="Taylor P.W.J."/>
        </authorList>
    </citation>
    <scope>NUCLEOTIDE SEQUENCE [LARGE SCALE GENOMIC DNA]</scope>
    <source>
        <strain evidence="2">BRIP57314</strain>
    </source>
</reference>
<protein>
    <submittedName>
        <fullName evidence="2">Uncharacterized protein</fullName>
    </submittedName>
</protein>
<gene>
    <name evidence="2" type="ORF">CTA1_6117</name>
</gene>
<keyword evidence="3" id="KW-1185">Reference proteome</keyword>
<evidence type="ECO:0000313" key="3">
    <source>
        <dbReference type="Proteomes" id="UP000310108"/>
    </source>
</evidence>
<evidence type="ECO:0000256" key="1">
    <source>
        <dbReference type="SAM" id="MobiDB-lite"/>
    </source>
</evidence>
<accession>A0A4U6X7Y8</accession>
<dbReference type="Proteomes" id="UP000310108">
    <property type="component" value="Unassembled WGS sequence"/>
</dbReference>
<dbReference type="EMBL" id="PJEX01000505">
    <property type="protein sequence ID" value="TKW49627.1"/>
    <property type="molecule type" value="Genomic_DNA"/>
</dbReference>
<dbReference type="AlphaFoldDB" id="A0A4U6X7Y8"/>
<organism evidence="2 3">
    <name type="scientific">Colletotrichum tanaceti</name>
    <dbReference type="NCBI Taxonomy" id="1306861"/>
    <lineage>
        <taxon>Eukaryota</taxon>
        <taxon>Fungi</taxon>
        <taxon>Dikarya</taxon>
        <taxon>Ascomycota</taxon>
        <taxon>Pezizomycotina</taxon>
        <taxon>Sordariomycetes</taxon>
        <taxon>Hypocreomycetidae</taxon>
        <taxon>Glomerellales</taxon>
        <taxon>Glomerellaceae</taxon>
        <taxon>Colletotrichum</taxon>
        <taxon>Colletotrichum destructivum species complex</taxon>
    </lineage>
</organism>
<feature type="region of interest" description="Disordered" evidence="1">
    <location>
        <begin position="1"/>
        <end position="22"/>
    </location>
</feature>
<evidence type="ECO:0000313" key="2">
    <source>
        <dbReference type="EMBL" id="TKW49627.1"/>
    </source>
</evidence>
<proteinExistence type="predicted"/>
<sequence>MVAIRYSSDRGPTPAPPTQFRPLLRVGHGMGRMADQRPTSPCCFEVRQWQVPKFKFMSSGK</sequence>
<name>A0A4U6X7Y8_9PEZI</name>